<dbReference type="InterPro" id="IPR017930">
    <property type="entry name" value="Myb_dom"/>
</dbReference>
<dbReference type="PROSITE" id="PS50110">
    <property type="entry name" value="RESPONSE_REGULATORY"/>
    <property type="match status" value="1"/>
</dbReference>
<reference evidence="16 17" key="1">
    <citation type="submission" date="2024-04" db="EMBL/GenBank/DDBJ databases">
        <title>Genome assembly C_amara_ONT_v2.</title>
        <authorList>
            <person name="Yant L."/>
            <person name="Moore C."/>
            <person name="Slenker M."/>
        </authorList>
    </citation>
    <scope>NUCLEOTIDE SEQUENCE [LARGE SCALE GENOMIC DNA]</scope>
    <source>
        <tissue evidence="16">Leaf</tissue>
    </source>
</reference>
<dbReference type="PROSITE" id="PS51294">
    <property type="entry name" value="HTH_MYB"/>
    <property type="match status" value="1"/>
</dbReference>
<evidence type="ECO:0000256" key="9">
    <source>
        <dbReference type="ARBA" id="ARBA00023163"/>
    </source>
</evidence>
<dbReference type="InterPro" id="IPR045279">
    <property type="entry name" value="ARR-like"/>
</dbReference>
<dbReference type="GO" id="GO:0000160">
    <property type="term" value="P:phosphorelay signal transduction system"/>
    <property type="evidence" value="ECO:0007669"/>
    <property type="project" value="UniProtKB-KW"/>
</dbReference>
<dbReference type="NCBIfam" id="TIGR01557">
    <property type="entry name" value="myb_SHAQKYF"/>
    <property type="match status" value="1"/>
</dbReference>
<comment type="caution">
    <text evidence="16">The sequence shown here is derived from an EMBL/GenBank/DDBJ whole genome shotgun (WGS) entry which is preliminary data.</text>
</comment>
<dbReference type="SMART" id="SM00448">
    <property type="entry name" value="REC"/>
    <property type="match status" value="1"/>
</dbReference>
<dbReference type="InterPro" id="IPR001005">
    <property type="entry name" value="SANT/Myb"/>
</dbReference>
<keyword evidence="17" id="KW-1185">Reference proteome</keyword>
<feature type="domain" description="Response regulatory" evidence="14">
    <location>
        <begin position="40"/>
        <end position="154"/>
    </location>
</feature>
<keyword evidence="6 11" id="KW-0805">Transcription regulation</keyword>
<dbReference type="GO" id="GO:0003700">
    <property type="term" value="F:DNA-binding transcription factor activity"/>
    <property type="evidence" value="ECO:0007669"/>
    <property type="project" value="UniProtKB-UniRule"/>
</dbReference>
<sequence>MYYFFCGLEEKRLADAILHQTMELVKNEDGRTEKFPVGMRVLAVDDNPTCLRKLEELLLRCKYHVTKTMESSKALEMLREKSNMFDLVISDVEMPDTDGFKLLEIGLEMDLPVIMLSAHSDHDSVMKGIIHGACDYLVKPVGLKELQNIWHHVVKKNIKSYAKNIGPSRQLLPSSESNLGPSGSKKRKEKVSDSGDEDDSDREDEDGDGNEQDGEESSARKKPRVVWSQELHQKFVNAVQQLGLDKAVPKKILDLMNIENLTRENVASHLQKYRLFLKKIDEGQQQNMNPDAFGSRDSSYFQMAQLDGLRDYTDTRQLPSSLLTRSHLTKLHPSMYSSINLHGINTSSFIQQNSSNSANPFGTYHSTTLSPRVQNMNLFQRTSSPLEPLQFPRSNGSAYMGDFKSIGDRPIGGSFLDSCISFGSSSNSLPSASSNTLLLQPNYTQPLHRASDGNQLCIEGTSSISASPNIGVQGLSRFPSHSWQGNLNNTTRFPSNSLPLNHTFLPDQVTCGGNNNLGDCSSLVSGDNSGGEMQCEPQLLGDFMQNMSSLDGQKWEEQNSNMLIPFGNVEYPLQGDDMVFRDNNATGSKGLEESLTSPIDATSATFNSQEYVGKSTMLDDPEMKPGRPENALVDNQHDVFDDIMNEMMKQDENNGMVSVGVATRFGFDSFPPP</sequence>
<dbReference type="Proteomes" id="UP001558713">
    <property type="component" value="Unassembled WGS sequence"/>
</dbReference>
<dbReference type="GO" id="GO:0003677">
    <property type="term" value="F:DNA binding"/>
    <property type="evidence" value="ECO:0007669"/>
    <property type="project" value="UniProtKB-KW"/>
</dbReference>
<feature type="compositionally biased region" description="Acidic residues" evidence="13">
    <location>
        <begin position="194"/>
        <end position="216"/>
    </location>
</feature>
<evidence type="ECO:0000256" key="5">
    <source>
        <dbReference type="ARBA" id="ARBA00023012"/>
    </source>
</evidence>
<name>A0ABD1BK54_CARAN</name>
<dbReference type="GO" id="GO:0005634">
    <property type="term" value="C:nucleus"/>
    <property type="evidence" value="ECO:0007669"/>
    <property type="project" value="UniProtKB-SubCell"/>
</dbReference>
<dbReference type="Pfam" id="PF00072">
    <property type="entry name" value="Response_reg"/>
    <property type="match status" value="1"/>
</dbReference>
<dbReference type="EMBL" id="JBANAX010000243">
    <property type="protein sequence ID" value="KAL1217550.1"/>
    <property type="molecule type" value="Genomic_DNA"/>
</dbReference>
<dbReference type="PANTHER" id="PTHR43874">
    <property type="entry name" value="TWO-COMPONENT RESPONSE REGULATOR"/>
    <property type="match status" value="1"/>
</dbReference>
<accession>A0ABD1BK54</accession>
<feature type="region of interest" description="Disordered" evidence="13">
    <location>
        <begin position="167"/>
        <end position="225"/>
    </location>
</feature>
<feature type="compositionally biased region" description="Polar residues" evidence="13">
    <location>
        <begin position="171"/>
        <end position="181"/>
    </location>
</feature>
<comment type="similarity">
    <text evidence="2">Belongs to the ARR family. Type-B subfamily.</text>
</comment>
<dbReference type="SUPFAM" id="SSF46689">
    <property type="entry name" value="Homeodomain-like"/>
    <property type="match status" value="1"/>
</dbReference>
<proteinExistence type="inferred from homology"/>
<evidence type="ECO:0000259" key="14">
    <source>
        <dbReference type="PROSITE" id="PS50110"/>
    </source>
</evidence>
<evidence type="ECO:0000256" key="12">
    <source>
        <dbReference type="PROSITE-ProRule" id="PRU00169"/>
    </source>
</evidence>
<evidence type="ECO:0000259" key="15">
    <source>
        <dbReference type="PROSITE" id="PS51294"/>
    </source>
</evidence>
<dbReference type="InterPro" id="IPR011006">
    <property type="entry name" value="CheY-like_superfamily"/>
</dbReference>
<protein>
    <recommendedName>
        <fullName evidence="11">Two-component response regulator</fullName>
    </recommendedName>
</protein>
<dbReference type="Pfam" id="PF00249">
    <property type="entry name" value="Myb_DNA-binding"/>
    <property type="match status" value="1"/>
</dbReference>
<keyword evidence="7 11" id="KW-0238">DNA-binding</keyword>
<dbReference type="FunFam" id="1.10.10.60:FF:000007">
    <property type="entry name" value="Two-component response regulator"/>
    <property type="match status" value="1"/>
</dbReference>
<keyword evidence="10 11" id="KW-0539">Nucleus</keyword>
<evidence type="ECO:0000256" key="7">
    <source>
        <dbReference type="ARBA" id="ARBA00023125"/>
    </source>
</evidence>
<gene>
    <name evidence="16" type="ORF">V5N11_004717</name>
</gene>
<comment type="function">
    <text evidence="11">Transcriptional activator that binds specific DNA sequence.</text>
</comment>
<dbReference type="AlphaFoldDB" id="A0ABD1BK54"/>
<dbReference type="GO" id="GO:0009736">
    <property type="term" value="P:cytokinin-activated signaling pathway"/>
    <property type="evidence" value="ECO:0007669"/>
    <property type="project" value="UniProtKB-KW"/>
</dbReference>
<dbReference type="InterPro" id="IPR009057">
    <property type="entry name" value="Homeodomain-like_sf"/>
</dbReference>
<comment type="subcellular location">
    <subcellularLocation>
        <location evidence="1 11">Nucleus</location>
    </subcellularLocation>
</comment>
<keyword evidence="4" id="KW-0932">Cytokinin signaling pathway</keyword>
<evidence type="ECO:0000256" key="6">
    <source>
        <dbReference type="ARBA" id="ARBA00023015"/>
    </source>
</evidence>
<dbReference type="Gene3D" id="3.40.50.2300">
    <property type="match status" value="1"/>
</dbReference>
<dbReference type="SUPFAM" id="SSF52172">
    <property type="entry name" value="CheY-like"/>
    <property type="match status" value="1"/>
</dbReference>
<dbReference type="CDD" id="cd17584">
    <property type="entry name" value="REC_typeB_ARR-like"/>
    <property type="match status" value="1"/>
</dbReference>
<evidence type="ECO:0000256" key="13">
    <source>
        <dbReference type="SAM" id="MobiDB-lite"/>
    </source>
</evidence>
<evidence type="ECO:0000313" key="16">
    <source>
        <dbReference type="EMBL" id="KAL1217550.1"/>
    </source>
</evidence>
<evidence type="ECO:0000256" key="4">
    <source>
        <dbReference type="ARBA" id="ARBA00022864"/>
    </source>
</evidence>
<evidence type="ECO:0000256" key="3">
    <source>
        <dbReference type="ARBA" id="ARBA00022553"/>
    </source>
</evidence>
<evidence type="ECO:0000256" key="10">
    <source>
        <dbReference type="ARBA" id="ARBA00023242"/>
    </source>
</evidence>
<feature type="modified residue" description="4-aspartylphosphate" evidence="12">
    <location>
        <position position="91"/>
    </location>
</feature>
<evidence type="ECO:0000256" key="8">
    <source>
        <dbReference type="ARBA" id="ARBA00023159"/>
    </source>
</evidence>
<organism evidence="16 17">
    <name type="scientific">Cardamine amara subsp. amara</name>
    <dbReference type="NCBI Taxonomy" id="228776"/>
    <lineage>
        <taxon>Eukaryota</taxon>
        <taxon>Viridiplantae</taxon>
        <taxon>Streptophyta</taxon>
        <taxon>Embryophyta</taxon>
        <taxon>Tracheophyta</taxon>
        <taxon>Spermatophyta</taxon>
        <taxon>Magnoliopsida</taxon>
        <taxon>eudicotyledons</taxon>
        <taxon>Gunneridae</taxon>
        <taxon>Pentapetalae</taxon>
        <taxon>rosids</taxon>
        <taxon>malvids</taxon>
        <taxon>Brassicales</taxon>
        <taxon>Brassicaceae</taxon>
        <taxon>Cardamineae</taxon>
        <taxon>Cardamine</taxon>
    </lineage>
</organism>
<dbReference type="InterPro" id="IPR017053">
    <property type="entry name" value="Response_reg_B-typ_pln"/>
</dbReference>
<dbReference type="InterPro" id="IPR006447">
    <property type="entry name" value="Myb_dom_plants"/>
</dbReference>
<dbReference type="InterPro" id="IPR001789">
    <property type="entry name" value="Sig_transdc_resp-reg_receiver"/>
</dbReference>
<keyword evidence="3 12" id="KW-0597">Phosphoprotein</keyword>
<evidence type="ECO:0000256" key="2">
    <source>
        <dbReference type="ARBA" id="ARBA00006015"/>
    </source>
</evidence>
<dbReference type="PIRSF" id="PIRSF036392">
    <property type="entry name" value="RR_ARR_type-B"/>
    <property type="match status" value="1"/>
</dbReference>
<feature type="domain" description="HTH myb-type" evidence="15">
    <location>
        <begin position="219"/>
        <end position="278"/>
    </location>
</feature>
<keyword evidence="9 11" id="KW-0804">Transcription</keyword>
<evidence type="ECO:0000313" key="17">
    <source>
        <dbReference type="Proteomes" id="UP001558713"/>
    </source>
</evidence>
<evidence type="ECO:0000256" key="11">
    <source>
        <dbReference type="PIRNR" id="PIRNR036392"/>
    </source>
</evidence>
<evidence type="ECO:0000256" key="1">
    <source>
        <dbReference type="ARBA" id="ARBA00004123"/>
    </source>
</evidence>
<dbReference type="PANTHER" id="PTHR43874:SF208">
    <property type="entry name" value="TWO-COMPONENT RESPONSE REGULATOR ARR18"/>
    <property type="match status" value="1"/>
</dbReference>
<dbReference type="Gene3D" id="1.10.10.60">
    <property type="entry name" value="Homeodomain-like"/>
    <property type="match status" value="1"/>
</dbReference>
<keyword evidence="8 11" id="KW-0010">Activator</keyword>
<keyword evidence="5 11" id="KW-0902">Two-component regulatory system</keyword>